<sequence>MPSTLITMPSPRSYDDVSIAGTDVSSILFFGEQALRLRTEISKVRRSIHHHLLSPAPIARFILNINHPARPPSARPPYTVRPSSNVRHSPMAAFGTVFAYPHGGPSRLLHLHTQSSAGRRQLLTKIPPARSLRTRVRQTSRRARWPFPQARVQ</sequence>
<keyword evidence="2" id="KW-1185">Reference proteome</keyword>
<gene>
    <name evidence="1" type="ORF">BC936DRAFT_147478</name>
</gene>
<organism evidence="1 2">
    <name type="scientific">Jimgerdemannia flammicorona</name>
    <dbReference type="NCBI Taxonomy" id="994334"/>
    <lineage>
        <taxon>Eukaryota</taxon>
        <taxon>Fungi</taxon>
        <taxon>Fungi incertae sedis</taxon>
        <taxon>Mucoromycota</taxon>
        <taxon>Mucoromycotina</taxon>
        <taxon>Endogonomycetes</taxon>
        <taxon>Endogonales</taxon>
        <taxon>Endogonaceae</taxon>
        <taxon>Jimgerdemannia</taxon>
    </lineage>
</organism>
<name>A0A433D587_9FUNG</name>
<dbReference type="AlphaFoldDB" id="A0A433D587"/>
<accession>A0A433D587</accession>
<proteinExistence type="predicted"/>
<dbReference type="EMBL" id="RBNI01006487">
    <property type="protein sequence ID" value="RUP45991.1"/>
    <property type="molecule type" value="Genomic_DNA"/>
</dbReference>
<protein>
    <submittedName>
        <fullName evidence="1">Uncharacterized protein</fullName>
    </submittedName>
</protein>
<reference evidence="1 2" key="1">
    <citation type="journal article" date="2018" name="New Phytol.">
        <title>Phylogenomics of Endogonaceae and evolution of mycorrhizas within Mucoromycota.</title>
        <authorList>
            <person name="Chang Y."/>
            <person name="Desiro A."/>
            <person name="Na H."/>
            <person name="Sandor L."/>
            <person name="Lipzen A."/>
            <person name="Clum A."/>
            <person name="Barry K."/>
            <person name="Grigoriev I.V."/>
            <person name="Martin F.M."/>
            <person name="Stajich J.E."/>
            <person name="Smith M.E."/>
            <person name="Bonito G."/>
            <person name="Spatafora J.W."/>
        </authorList>
    </citation>
    <scope>NUCLEOTIDE SEQUENCE [LARGE SCALE GENOMIC DNA]</scope>
    <source>
        <strain evidence="1 2">GMNB39</strain>
    </source>
</reference>
<evidence type="ECO:0000313" key="1">
    <source>
        <dbReference type="EMBL" id="RUP45991.1"/>
    </source>
</evidence>
<evidence type="ECO:0000313" key="2">
    <source>
        <dbReference type="Proteomes" id="UP000268093"/>
    </source>
</evidence>
<dbReference type="Proteomes" id="UP000268093">
    <property type="component" value="Unassembled WGS sequence"/>
</dbReference>
<comment type="caution">
    <text evidence="1">The sequence shown here is derived from an EMBL/GenBank/DDBJ whole genome shotgun (WGS) entry which is preliminary data.</text>
</comment>